<sequence>MKLTAVANAPFITLLSHVVSVSASSRCLRTGGGSLLHKITMEDVGSENIENVCKSLWDNLKRFPGCMVFRPNGCQEATWKGDLEWYFTTTLACNAGMVHSTFYEATKNRWGAIKCN</sequence>
<evidence type="ECO:0000313" key="2">
    <source>
        <dbReference type="EMBL" id="KDN67507.1"/>
    </source>
</evidence>
<gene>
    <name evidence="2" type="ORF">CSUB01_04270</name>
</gene>
<dbReference type="OrthoDB" id="4788795at2759"/>
<keyword evidence="3" id="KW-1185">Reference proteome</keyword>
<evidence type="ECO:0000313" key="3">
    <source>
        <dbReference type="Proteomes" id="UP000027238"/>
    </source>
</evidence>
<reference evidence="3" key="1">
    <citation type="journal article" date="2014" name="Genome Announc.">
        <title>Draft genome sequence of Colletotrichum sublineola, a destructive pathogen of cultivated sorghum.</title>
        <authorList>
            <person name="Baroncelli R."/>
            <person name="Sanz-Martin J.M."/>
            <person name="Rech G.E."/>
            <person name="Sukno S.A."/>
            <person name="Thon M.R."/>
        </authorList>
    </citation>
    <scope>NUCLEOTIDE SEQUENCE [LARGE SCALE GENOMIC DNA]</scope>
    <source>
        <strain evidence="3">TX430BB</strain>
    </source>
</reference>
<dbReference type="Proteomes" id="UP000027238">
    <property type="component" value="Unassembled WGS sequence"/>
</dbReference>
<organism evidence="2 3">
    <name type="scientific">Colletotrichum sublineola</name>
    <name type="common">Sorghum anthracnose fungus</name>
    <dbReference type="NCBI Taxonomy" id="1173701"/>
    <lineage>
        <taxon>Eukaryota</taxon>
        <taxon>Fungi</taxon>
        <taxon>Dikarya</taxon>
        <taxon>Ascomycota</taxon>
        <taxon>Pezizomycotina</taxon>
        <taxon>Sordariomycetes</taxon>
        <taxon>Hypocreomycetidae</taxon>
        <taxon>Glomerellales</taxon>
        <taxon>Glomerellaceae</taxon>
        <taxon>Colletotrichum</taxon>
        <taxon>Colletotrichum graminicola species complex</taxon>
    </lineage>
</organism>
<comment type="caution">
    <text evidence="2">The sequence shown here is derived from an EMBL/GenBank/DDBJ whole genome shotgun (WGS) entry which is preliminary data.</text>
</comment>
<name>A0A066XEX7_COLSU</name>
<keyword evidence="1" id="KW-0732">Signal</keyword>
<dbReference type="OMA" id="WHATHNR"/>
<proteinExistence type="predicted"/>
<dbReference type="AlphaFoldDB" id="A0A066XEX7"/>
<evidence type="ECO:0000256" key="1">
    <source>
        <dbReference type="SAM" id="SignalP"/>
    </source>
</evidence>
<dbReference type="eggNOG" id="ENOG502T7AC">
    <property type="taxonomic scope" value="Eukaryota"/>
</dbReference>
<feature type="signal peptide" evidence="1">
    <location>
        <begin position="1"/>
        <end position="23"/>
    </location>
</feature>
<feature type="chain" id="PRO_5001630110" evidence="1">
    <location>
        <begin position="24"/>
        <end position="116"/>
    </location>
</feature>
<protein>
    <submittedName>
        <fullName evidence="2">Uncharacterized protein</fullName>
    </submittedName>
</protein>
<dbReference type="EMBL" id="JMSE01000798">
    <property type="protein sequence ID" value="KDN67507.1"/>
    <property type="molecule type" value="Genomic_DNA"/>
</dbReference>
<accession>A0A066XEX7</accession>
<dbReference type="HOGENOM" id="CLU_135732_1_0_1"/>